<proteinExistence type="predicted"/>
<dbReference type="EMBL" id="JAGIOE010000001">
    <property type="protein sequence ID" value="MBP2376030.1"/>
    <property type="molecule type" value="Genomic_DNA"/>
</dbReference>
<organism evidence="1 2">
    <name type="scientific">Paeniglutamicibacter psychrophenolicus</name>
    <dbReference type="NCBI Taxonomy" id="257454"/>
    <lineage>
        <taxon>Bacteria</taxon>
        <taxon>Bacillati</taxon>
        <taxon>Actinomycetota</taxon>
        <taxon>Actinomycetes</taxon>
        <taxon>Micrococcales</taxon>
        <taxon>Micrococcaceae</taxon>
        <taxon>Paeniglutamicibacter</taxon>
    </lineage>
</organism>
<name>A0ABS4WIL1_9MICC</name>
<keyword evidence="2" id="KW-1185">Reference proteome</keyword>
<dbReference type="RefSeq" id="WP_209910451.1">
    <property type="nucleotide sequence ID" value="NZ_BAAAMI010000023.1"/>
</dbReference>
<accession>A0ABS4WIL1</accession>
<dbReference type="Proteomes" id="UP000766570">
    <property type="component" value="Unassembled WGS sequence"/>
</dbReference>
<gene>
    <name evidence="1" type="ORF">JOF46_003942</name>
</gene>
<protein>
    <submittedName>
        <fullName evidence="1">Uncharacterized protein</fullName>
    </submittedName>
</protein>
<evidence type="ECO:0000313" key="1">
    <source>
        <dbReference type="EMBL" id="MBP2376030.1"/>
    </source>
</evidence>
<evidence type="ECO:0000313" key="2">
    <source>
        <dbReference type="Proteomes" id="UP000766570"/>
    </source>
</evidence>
<sequence length="96" mass="9921">MPIPEGAHIVDSSVNTQGRNVQVAVNYRTSLSVEAVLKYYEAQAAKRGWVATRGTAADGAKSISLGFGDDSMVATVRTAPTGATTVAAFGSYVVGK</sequence>
<comment type="caution">
    <text evidence="1">The sequence shown here is derived from an EMBL/GenBank/DDBJ whole genome shotgun (WGS) entry which is preliminary data.</text>
</comment>
<reference evidence="1 2" key="1">
    <citation type="submission" date="2021-03" db="EMBL/GenBank/DDBJ databases">
        <title>Sequencing the genomes of 1000 actinobacteria strains.</title>
        <authorList>
            <person name="Klenk H.-P."/>
        </authorList>
    </citation>
    <scope>NUCLEOTIDE SEQUENCE [LARGE SCALE GENOMIC DNA]</scope>
    <source>
        <strain evidence="1 2">DSM 15454</strain>
    </source>
</reference>